<accession>A0A1X7U9W9</accession>
<dbReference type="SUPFAM" id="SSF52047">
    <property type="entry name" value="RNI-like"/>
    <property type="match status" value="1"/>
</dbReference>
<dbReference type="InParanoid" id="A0A1X7U9W9"/>
<dbReference type="SUPFAM" id="SSF50044">
    <property type="entry name" value="SH3-domain"/>
    <property type="match status" value="1"/>
</dbReference>
<reference evidence="6" key="1">
    <citation type="journal article" date="2010" name="Nature">
        <title>The Amphimedon queenslandica genome and the evolution of animal complexity.</title>
        <authorList>
            <person name="Srivastava M."/>
            <person name="Simakov O."/>
            <person name="Chapman J."/>
            <person name="Fahey B."/>
            <person name="Gauthier M.E."/>
            <person name="Mitros T."/>
            <person name="Richards G.S."/>
            <person name="Conaco C."/>
            <person name="Dacre M."/>
            <person name="Hellsten U."/>
            <person name="Larroux C."/>
            <person name="Putnam N.H."/>
            <person name="Stanke M."/>
            <person name="Adamska M."/>
            <person name="Darling A."/>
            <person name="Degnan S.M."/>
            <person name="Oakley T.H."/>
            <person name="Plachetzki D.C."/>
            <person name="Zhai Y."/>
            <person name="Adamski M."/>
            <person name="Calcino A."/>
            <person name="Cummins S.F."/>
            <person name="Goodstein D.M."/>
            <person name="Harris C."/>
            <person name="Jackson D.J."/>
            <person name="Leys S.P."/>
            <person name="Shu S."/>
            <person name="Woodcroft B.J."/>
            <person name="Vervoort M."/>
            <person name="Kosik K.S."/>
            <person name="Manning G."/>
            <person name="Degnan B.M."/>
            <person name="Rokhsar D.S."/>
        </authorList>
    </citation>
    <scope>NUCLEOTIDE SEQUENCE [LARGE SCALE GENOMIC DNA]</scope>
</reference>
<dbReference type="AlphaFoldDB" id="A0A1X7U9W9"/>
<dbReference type="OrthoDB" id="120976at2759"/>
<feature type="domain" description="SH3" evidence="4">
    <location>
        <begin position="84"/>
        <end position="145"/>
    </location>
</feature>
<dbReference type="Gene3D" id="3.80.10.10">
    <property type="entry name" value="Ribonuclease Inhibitor"/>
    <property type="match status" value="2"/>
</dbReference>
<dbReference type="PANTHER" id="PTHR24111:SF0">
    <property type="entry name" value="LEUCINE-RICH REPEAT-CONTAINING PROTEIN"/>
    <property type="match status" value="1"/>
</dbReference>
<dbReference type="Proteomes" id="UP000007879">
    <property type="component" value="Unassembled WGS sequence"/>
</dbReference>
<dbReference type="KEGG" id="aqu:109584241"/>
<dbReference type="PROSITE" id="PS50002">
    <property type="entry name" value="SH3"/>
    <property type="match status" value="1"/>
</dbReference>
<dbReference type="Pfam" id="PF00018">
    <property type="entry name" value="SH3_1"/>
    <property type="match status" value="1"/>
</dbReference>
<evidence type="ECO:0000256" key="3">
    <source>
        <dbReference type="PROSITE-ProRule" id="PRU00192"/>
    </source>
</evidence>
<dbReference type="SMART" id="SM00326">
    <property type="entry name" value="SH3"/>
    <property type="match status" value="1"/>
</dbReference>
<keyword evidence="6" id="KW-1185">Reference proteome</keyword>
<reference evidence="5" key="2">
    <citation type="submission" date="2017-05" db="UniProtKB">
        <authorList>
            <consortium name="EnsemblMetazoa"/>
        </authorList>
    </citation>
    <scope>IDENTIFICATION</scope>
</reference>
<dbReference type="InterPro" id="IPR001452">
    <property type="entry name" value="SH3_domain"/>
</dbReference>
<evidence type="ECO:0000256" key="2">
    <source>
        <dbReference type="ARBA" id="ARBA00022737"/>
    </source>
</evidence>
<keyword evidence="1 3" id="KW-0728">SH3 domain</keyword>
<dbReference type="STRING" id="400682.A0A1X7U9W9"/>
<dbReference type="InterPro" id="IPR032675">
    <property type="entry name" value="LRR_dom_sf"/>
</dbReference>
<sequence>MIGILLQHEYGLEHLHKLKDSELKMTLVSRLELTKTILKTKSFDIEHFQTSLAMKQERRKETLMAKREAEFLQWKIPLMKKIAKEKVVYIAQLDYPGYGTYSISFFKNERIEIIETDDSIWWKGKSMDSGCEGFVPSSYVRSNLESIELFQYAMEDQHVPVPCIKELKSQLLTEDEKASLFLQSIDEDPMLLHALREAKKLKKEKITGKINWSSDSLSLYNLSASQCKEAIVMLSSGKYHTIALSRLSPESVLSLLPHILQENKSVSLYIWNTPLTHDCVLCLCDLMVANTSLRELIIRYSSVSDKGMACICKSLHHNSALTDFFVISNPHVTSISGQAFSELLLNNSKLTHLKVKWNMLPPKSLKLILQSLRVNKSLQKFTIDERSYEALVTNHTRKMDKRLTCD</sequence>
<dbReference type="PANTHER" id="PTHR24111">
    <property type="entry name" value="LEUCINE-RICH REPEAT-CONTAINING PROTEIN 34"/>
    <property type="match status" value="1"/>
</dbReference>
<name>A0A1X7U9W9_AMPQE</name>
<dbReference type="EnsemblMetazoa" id="Aqu2.1.24279_001">
    <property type="protein sequence ID" value="Aqu2.1.24279_001"/>
    <property type="gene ID" value="Aqu2.1.24279"/>
</dbReference>
<gene>
    <name evidence="5" type="primary">109584241</name>
</gene>
<protein>
    <recommendedName>
        <fullName evidence="4">SH3 domain-containing protein</fullName>
    </recommendedName>
</protein>
<dbReference type="Gene3D" id="2.30.30.40">
    <property type="entry name" value="SH3 Domains"/>
    <property type="match status" value="1"/>
</dbReference>
<keyword evidence="2" id="KW-0677">Repeat</keyword>
<dbReference type="InterPro" id="IPR052201">
    <property type="entry name" value="LRR-containing_regulator"/>
</dbReference>
<dbReference type="InterPro" id="IPR036028">
    <property type="entry name" value="SH3-like_dom_sf"/>
</dbReference>
<evidence type="ECO:0000256" key="1">
    <source>
        <dbReference type="ARBA" id="ARBA00022443"/>
    </source>
</evidence>
<evidence type="ECO:0000313" key="5">
    <source>
        <dbReference type="EnsemblMetazoa" id="Aqu2.1.24279_001"/>
    </source>
</evidence>
<dbReference type="EnsemblMetazoa" id="XM_019999912.1">
    <property type="protein sequence ID" value="XP_019855471.1"/>
    <property type="gene ID" value="LOC109584241"/>
</dbReference>
<evidence type="ECO:0000313" key="6">
    <source>
        <dbReference type="Proteomes" id="UP000007879"/>
    </source>
</evidence>
<proteinExistence type="predicted"/>
<evidence type="ECO:0000259" key="4">
    <source>
        <dbReference type="PROSITE" id="PS50002"/>
    </source>
</evidence>
<organism evidence="5">
    <name type="scientific">Amphimedon queenslandica</name>
    <name type="common">Sponge</name>
    <dbReference type="NCBI Taxonomy" id="400682"/>
    <lineage>
        <taxon>Eukaryota</taxon>
        <taxon>Metazoa</taxon>
        <taxon>Porifera</taxon>
        <taxon>Demospongiae</taxon>
        <taxon>Heteroscleromorpha</taxon>
        <taxon>Haplosclerida</taxon>
        <taxon>Niphatidae</taxon>
        <taxon>Amphimedon</taxon>
    </lineage>
</organism>